<evidence type="ECO:0000313" key="3">
    <source>
        <dbReference type="Proteomes" id="UP001175211"/>
    </source>
</evidence>
<dbReference type="RefSeq" id="XP_060321314.1">
    <property type="nucleotide sequence ID" value="XM_060478861.1"/>
</dbReference>
<protein>
    <submittedName>
        <fullName evidence="2">Uncharacterized protein</fullName>
    </submittedName>
</protein>
<keyword evidence="3" id="KW-1185">Reference proteome</keyword>
<proteinExistence type="predicted"/>
<feature type="region of interest" description="Disordered" evidence="1">
    <location>
        <begin position="292"/>
        <end position="347"/>
    </location>
</feature>
<sequence>MTLDTTSAENPVSSEEEITLLKKRKSEKDTDHSYTPRNELALYRIPDITPEFNAAYKSDAPKDSKIRARNAAKYGGFCFLTAKANTTGTAVVFAHLIDKSLSGDINAIRSLEYHWGFEANTFNLHTHRNLLELCLEYHDILGTNYAMFVPSQEDIKTMHDFTRLPIAEKRKKPAKMYFDYKEKPIQVRFFSLELPKKYLVSRWTLQQSEEGYKQTQERTDFFYPFDQPELRNHLQSHVSPFCLAWNAGKKLAKYDDDALDLISTSAQDQFDFRRLVASSSLRSEDDDWELQIKPVAKRQRTSRRGTNSGPPTTADDAPSPSERAARRTKSKKTASSVAGSDLGRAGR</sequence>
<dbReference type="GeneID" id="85362409"/>
<accession>A0AA39IXA8</accession>
<feature type="region of interest" description="Disordered" evidence="1">
    <location>
        <begin position="1"/>
        <end position="37"/>
    </location>
</feature>
<feature type="compositionally biased region" description="Polar residues" evidence="1">
    <location>
        <begin position="1"/>
        <end position="13"/>
    </location>
</feature>
<dbReference type="Proteomes" id="UP001175211">
    <property type="component" value="Unassembled WGS sequence"/>
</dbReference>
<gene>
    <name evidence="2" type="ORF">EV420DRAFT_1656560</name>
</gene>
<name>A0AA39IXA8_ARMTA</name>
<organism evidence="2 3">
    <name type="scientific">Armillaria tabescens</name>
    <name type="common">Ringless honey mushroom</name>
    <name type="synonym">Agaricus tabescens</name>
    <dbReference type="NCBI Taxonomy" id="1929756"/>
    <lineage>
        <taxon>Eukaryota</taxon>
        <taxon>Fungi</taxon>
        <taxon>Dikarya</taxon>
        <taxon>Basidiomycota</taxon>
        <taxon>Agaricomycotina</taxon>
        <taxon>Agaricomycetes</taxon>
        <taxon>Agaricomycetidae</taxon>
        <taxon>Agaricales</taxon>
        <taxon>Marasmiineae</taxon>
        <taxon>Physalacriaceae</taxon>
        <taxon>Desarmillaria</taxon>
    </lineage>
</organism>
<comment type="caution">
    <text evidence="2">The sequence shown here is derived from an EMBL/GenBank/DDBJ whole genome shotgun (WGS) entry which is preliminary data.</text>
</comment>
<evidence type="ECO:0000313" key="2">
    <source>
        <dbReference type="EMBL" id="KAK0431504.1"/>
    </source>
</evidence>
<reference evidence="2" key="1">
    <citation type="submission" date="2023-06" db="EMBL/GenBank/DDBJ databases">
        <authorList>
            <consortium name="Lawrence Berkeley National Laboratory"/>
            <person name="Ahrendt S."/>
            <person name="Sahu N."/>
            <person name="Indic B."/>
            <person name="Wong-Bajracharya J."/>
            <person name="Merenyi Z."/>
            <person name="Ke H.-M."/>
            <person name="Monk M."/>
            <person name="Kocsube S."/>
            <person name="Drula E."/>
            <person name="Lipzen A."/>
            <person name="Balint B."/>
            <person name="Henrissat B."/>
            <person name="Andreopoulos B."/>
            <person name="Martin F.M."/>
            <person name="Harder C.B."/>
            <person name="Rigling D."/>
            <person name="Ford K.L."/>
            <person name="Foster G.D."/>
            <person name="Pangilinan J."/>
            <person name="Papanicolaou A."/>
            <person name="Barry K."/>
            <person name="LaButti K."/>
            <person name="Viragh M."/>
            <person name="Koriabine M."/>
            <person name="Yan M."/>
            <person name="Riley R."/>
            <person name="Champramary S."/>
            <person name="Plett K.L."/>
            <person name="Tsai I.J."/>
            <person name="Slot J."/>
            <person name="Sipos G."/>
            <person name="Plett J."/>
            <person name="Nagy L.G."/>
            <person name="Grigoriev I.V."/>
        </authorList>
    </citation>
    <scope>NUCLEOTIDE SEQUENCE</scope>
    <source>
        <strain evidence="2">CCBAS 213</strain>
    </source>
</reference>
<evidence type="ECO:0000256" key="1">
    <source>
        <dbReference type="SAM" id="MobiDB-lite"/>
    </source>
</evidence>
<dbReference type="EMBL" id="JAUEPS010000397">
    <property type="protein sequence ID" value="KAK0431504.1"/>
    <property type="molecule type" value="Genomic_DNA"/>
</dbReference>
<dbReference type="AlphaFoldDB" id="A0AA39IXA8"/>